<comment type="caution">
    <text evidence="2">The sequence shown here is derived from an EMBL/GenBank/DDBJ whole genome shotgun (WGS) entry which is preliminary data.</text>
</comment>
<dbReference type="Pfam" id="PF11655">
    <property type="entry name" value="DUF2589"/>
    <property type="match status" value="1"/>
</dbReference>
<evidence type="ECO:0000256" key="1">
    <source>
        <dbReference type="SAM" id="MobiDB-lite"/>
    </source>
</evidence>
<organism evidence="2 3">
    <name type="scientific">Enterovibrio qingdaonensis</name>
    <dbReference type="NCBI Taxonomy" id="2899818"/>
    <lineage>
        <taxon>Bacteria</taxon>
        <taxon>Pseudomonadati</taxon>
        <taxon>Pseudomonadota</taxon>
        <taxon>Gammaproteobacteria</taxon>
        <taxon>Vibrionales</taxon>
        <taxon>Vibrionaceae</taxon>
        <taxon>Enterovibrio</taxon>
    </lineage>
</organism>
<dbReference type="InterPro" id="IPR024510">
    <property type="entry name" value="DUF2589"/>
</dbReference>
<evidence type="ECO:0000313" key="2">
    <source>
        <dbReference type="EMBL" id="MDD1781154.1"/>
    </source>
</evidence>
<gene>
    <name evidence="2" type="ORF">LRP49_08040</name>
</gene>
<protein>
    <submittedName>
        <fullName evidence="2">DUF2589 domain-containing protein</fullName>
    </submittedName>
</protein>
<name>A0ABT5QKL7_9GAMM</name>
<sequence length="212" mass="23207">MADENKNLISMAQQFSGLPMRSLVGAPLIAAAQANSEMALAQTRFLLDTCFEKIPDGDSQLFKPIMVSMTVTRPVIDRNGQPGEDVETRFSLPLMTLIPLNSLAVDEVKVYFEMEVVSSFSSVSKNSEDTKRDEKEDSSLSQRLETSEQTTELTGSVSSTSNHHASGETEKKQSNAAKYEITTHASQLPLPKGITAVIDAYTQCISPIQSRE</sequence>
<dbReference type="EMBL" id="JAJUBB010000004">
    <property type="protein sequence ID" value="MDD1781154.1"/>
    <property type="molecule type" value="Genomic_DNA"/>
</dbReference>
<feature type="compositionally biased region" description="Basic and acidic residues" evidence="1">
    <location>
        <begin position="126"/>
        <end position="138"/>
    </location>
</feature>
<dbReference type="RefSeq" id="WP_274141498.1">
    <property type="nucleotide sequence ID" value="NZ_JAJUBB010000004.1"/>
</dbReference>
<dbReference type="Proteomes" id="UP001149821">
    <property type="component" value="Unassembled WGS sequence"/>
</dbReference>
<feature type="region of interest" description="Disordered" evidence="1">
    <location>
        <begin position="123"/>
        <end position="178"/>
    </location>
</feature>
<accession>A0ABT5QKL7</accession>
<evidence type="ECO:0000313" key="3">
    <source>
        <dbReference type="Proteomes" id="UP001149821"/>
    </source>
</evidence>
<feature type="compositionally biased region" description="Polar residues" evidence="1">
    <location>
        <begin position="139"/>
        <end position="164"/>
    </location>
</feature>
<proteinExistence type="predicted"/>
<reference evidence="2" key="1">
    <citation type="submission" date="2021-12" db="EMBL/GenBank/DDBJ databases">
        <title>Enterovibrio ZSDZ35 sp. nov. and Enterovibrio ZSDZ42 sp. nov., isolated from coastal seawater in Qingdao.</title>
        <authorList>
            <person name="Zhang P."/>
        </authorList>
    </citation>
    <scope>NUCLEOTIDE SEQUENCE</scope>
    <source>
        <strain evidence="2">ZSDZ35</strain>
    </source>
</reference>
<keyword evidence="3" id="KW-1185">Reference proteome</keyword>